<proteinExistence type="predicted"/>
<accession>A0A7L7LD63</accession>
<dbReference type="KEGG" id="add:HUW48_23365"/>
<dbReference type="Proteomes" id="UP000514509">
    <property type="component" value="Chromosome"/>
</dbReference>
<keyword evidence="3" id="KW-1185">Reference proteome</keyword>
<name>A0A7L7LD63_9BACT</name>
<sequence>MKYLSVYLLSMVKFFGGPLAGVSMGLSFWMTLLLSVTGMMTSVFIFSQIGMMVSRWYVEKHRAKNKPVFTKKSRKIVRIWQKFGIQGIAFLTPVIFSPVIGTIMATVLGASQRHILLHMLWSAIFWGVAFTFALHELSHLNLPFLHHK</sequence>
<dbReference type="AlphaFoldDB" id="A0A7L7LD63"/>
<protein>
    <submittedName>
        <fullName evidence="2">Uncharacterized protein</fullName>
    </submittedName>
</protein>
<keyword evidence="1" id="KW-1133">Transmembrane helix</keyword>
<feature type="transmembrane region" description="Helical" evidence="1">
    <location>
        <begin position="115"/>
        <end position="134"/>
    </location>
</feature>
<feature type="transmembrane region" description="Helical" evidence="1">
    <location>
        <begin position="12"/>
        <end position="32"/>
    </location>
</feature>
<organism evidence="2 3">
    <name type="scientific">Adhaeribacter radiodurans</name>
    <dbReference type="NCBI Taxonomy" id="2745197"/>
    <lineage>
        <taxon>Bacteria</taxon>
        <taxon>Pseudomonadati</taxon>
        <taxon>Bacteroidota</taxon>
        <taxon>Cytophagia</taxon>
        <taxon>Cytophagales</taxon>
        <taxon>Hymenobacteraceae</taxon>
        <taxon>Adhaeribacter</taxon>
    </lineage>
</organism>
<feature type="transmembrane region" description="Helical" evidence="1">
    <location>
        <begin position="79"/>
        <end position="109"/>
    </location>
</feature>
<dbReference type="EMBL" id="CP055153">
    <property type="protein sequence ID" value="QMU30786.1"/>
    <property type="molecule type" value="Genomic_DNA"/>
</dbReference>
<keyword evidence="1" id="KW-0472">Membrane</keyword>
<feature type="transmembrane region" description="Helical" evidence="1">
    <location>
        <begin position="38"/>
        <end position="58"/>
    </location>
</feature>
<evidence type="ECO:0000256" key="1">
    <source>
        <dbReference type="SAM" id="Phobius"/>
    </source>
</evidence>
<reference evidence="2 3" key="1">
    <citation type="submission" date="2020-08" db="EMBL/GenBank/DDBJ databases">
        <title>Adhaeribacter dokdonensis sp. nov., isolated from the rhizosphere of Elymus tsukushiensis, a plant native to the Dokdo Islands, Republic of Korea.</title>
        <authorList>
            <person name="Ghim S.Y."/>
        </authorList>
    </citation>
    <scope>NUCLEOTIDE SEQUENCE [LARGE SCALE GENOMIC DNA]</scope>
    <source>
        <strain evidence="2 3">KUDC8001</strain>
    </source>
</reference>
<evidence type="ECO:0000313" key="3">
    <source>
        <dbReference type="Proteomes" id="UP000514509"/>
    </source>
</evidence>
<evidence type="ECO:0000313" key="2">
    <source>
        <dbReference type="EMBL" id="QMU30786.1"/>
    </source>
</evidence>
<dbReference type="RefSeq" id="WP_182413228.1">
    <property type="nucleotide sequence ID" value="NZ_CP055153.1"/>
</dbReference>
<gene>
    <name evidence="2" type="ORF">HUW48_23365</name>
</gene>
<keyword evidence="1" id="KW-0812">Transmembrane</keyword>